<sequence>METTNGKKVTKISLIFFFVANFIWIGIPIIMAVLWSLVDPDHPWAYPQLFPEVLSFGRWSYMWENTSLAESIWNSYRIAPVVAITSILLSIPTAYALGRLEFKGKKICEMISLIPLVIPGMVIAIFFSATLMNLGIENQFMGIVIGHTVLTLPYSIRIMAAGFKSVPQDMIDATRNLGGNYWTVFCNAFLPFLKPSLLAATIFCLVKSLEEFSISFVLGSPDFITVPTILYSFLGYSFVRPDAAVVSMILVIPNVILMIIIEKLLKGNYASQSNGKA</sequence>
<dbReference type="Pfam" id="PF00528">
    <property type="entry name" value="BPD_transp_1"/>
    <property type="match status" value="1"/>
</dbReference>
<comment type="subcellular location">
    <subcellularLocation>
        <location evidence="1">Cell inner membrane</location>
        <topology evidence="1">Multi-pass membrane protein</topology>
    </subcellularLocation>
    <subcellularLocation>
        <location evidence="8">Cell membrane</location>
        <topology evidence="8">Multi-pass membrane protein</topology>
    </subcellularLocation>
</comment>
<keyword evidence="6 8" id="KW-1133">Transmembrane helix</keyword>
<dbReference type="CDD" id="cd06261">
    <property type="entry name" value="TM_PBP2"/>
    <property type="match status" value="1"/>
</dbReference>
<organism evidence="10 11">
    <name type="scientific">Vibrio sinensis</name>
    <dbReference type="NCBI Taxonomy" id="2302434"/>
    <lineage>
        <taxon>Bacteria</taxon>
        <taxon>Pseudomonadati</taxon>
        <taxon>Pseudomonadota</taxon>
        <taxon>Gammaproteobacteria</taxon>
        <taxon>Vibrionales</taxon>
        <taxon>Vibrionaceae</taxon>
        <taxon>Vibrio</taxon>
    </lineage>
</organism>
<gene>
    <name evidence="10" type="ORF">DZ860_09080</name>
</gene>
<evidence type="ECO:0000256" key="8">
    <source>
        <dbReference type="RuleBase" id="RU363032"/>
    </source>
</evidence>
<keyword evidence="4" id="KW-0997">Cell inner membrane</keyword>
<comment type="similarity">
    <text evidence="8">Belongs to the binding-protein-dependent transport system permease family.</text>
</comment>
<evidence type="ECO:0000256" key="2">
    <source>
        <dbReference type="ARBA" id="ARBA00022448"/>
    </source>
</evidence>
<evidence type="ECO:0000259" key="9">
    <source>
        <dbReference type="PROSITE" id="PS50928"/>
    </source>
</evidence>
<dbReference type="SUPFAM" id="SSF161098">
    <property type="entry name" value="MetI-like"/>
    <property type="match status" value="1"/>
</dbReference>
<feature type="transmembrane region" description="Helical" evidence="8">
    <location>
        <begin position="181"/>
        <end position="206"/>
    </location>
</feature>
<dbReference type="OrthoDB" id="9807047at2"/>
<dbReference type="GO" id="GO:0055085">
    <property type="term" value="P:transmembrane transport"/>
    <property type="evidence" value="ECO:0007669"/>
    <property type="project" value="InterPro"/>
</dbReference>
<protein>
    <submittedName>
        <fullName evidence="10">ABC transporter permease</fullName>
    </submittedName>
</protein>
<dbReference type="GO" id="GO:0005886">
    <property type="term" value="C:plasma membrane"/>
    <property type="evidence" value="ECO:0007669"/>
    <property type="project" value="UniProtKB-SubCell"/>
</dbReference>
<comment type="caution">
    <text evidence="10">The sequence shown here is derived from an EMBL/GenBank/DDBJ whole genome shotgun (WGS) entry which is preliminary data.</text>
</comment>
<feature type="transmembrane region" description="Helical" evidence="8">
    <location>
        <begin position="110"/>
        <end position="134"/>
    </location>
</feature>
<evidence type="ECO:0000256" key="3">
    <source>
        <dbReference type="ARBA" id="ARBA00022475"/>
    </source>
</evidence>
<dbReference type="InterPro" id="IPR035906">
    <property type="entry name" value="MetI-like_sf"/>
</dbReference>
<dbReference type="Gene3D" id="1.10.3720.10">
    <property type="entry name" value="MetI-like"/>
    <property type="match status" value="1"/>
</dbReference>
<feature type="transmembrane region" description="Helical" evidence="8">
    <location>
        <begin position="78"/>
        <end position="98"/>
    </location>
</feature>
<keyword evidence="11" id="KW-1185">Reference proteome</keyword>
<evidence type="ECO:0000256" key="5">
    <source>
        <dbReference type="ARBA" id="ARBA00022692"/>
    </source>
</evidence>
<dbReference type="PANTHER" id="PTHR43357">
    <property type="entry name" value="INNER MEMBRANE ABC TRANSPORTER PERMEASE PROTEIN YDCV"/>
    <property type="match status" value="1"/>
</dbReference>
<dbReference type="PROSITE" id="PS50928">
    <property type="entry name" value="ABC_TM1"/>
    <property type="match status" value="1"/>
</dbReference>
<dbReference type="AlphaFoldDB" id="A0A3A6QGQ7"/>
<evidence type="ECO:0000256" key="7">
    <source>
        <dbReference type="ARBA" id="ARBA00023136"/>
    </source>
</evidence>
<dbReference type="PANTHER" id="PTHR43357:SF4">
    <property type="entry name" value="INNER MEMBRANE ABC TRANSPORTER PERMEASE PROTEIN YDCV"/>
    <property type="match status" value="1"/>
</dbReference>
<feature type="transmembrane region" description="Helical" evidence="8">
    <location>
        <begin position="140"/>
        <end position="160"/>
    </location>
</feature>
<evidence type="ECO:0000313" key="11">
    <source>
        <dbReference type="Proteomes" id="UP000273252"/>
    </source>
</evidence>
<feature type="transmembrane region" description="Helical" evidence="8">
    <location>
        <begin position="12"/>
        <end position="38"/>
    </location>
</feature>
<keyword evidence="2 8" id="KW-0813">Transport</keyword>
<feature type="domain" description="ABC transmembrane type-1" evidence="9">
    <location>
        <begin position="72"/>
        <end position="261"/>
    </location>
</feature>
<evidence type="ECO:0000256" key="6">
    <source>
        <dbReference type="ARBA" id="ARBA00022989"/>
    </source>
</evidence>
<keyword evidence="5 8" id="KW-0812">Transmembrane</keyword>
<dbReference type="EMBL" id="QVMU01000006">
    <property type="protein sequence ID" value="RJX72050.1"/>
    <property type="molecule type" value="Genomic_DNA"/>
</dbReference>
<dbReference type="InterPro" id="IPR000515">
    <property type="entry name" value="MetI-like"/>
</dbReference>
<keyword evidence="7 8" id="KW-0472">Membrane</keyword>
<evidence type="ECO:0000256" key="1">
    <source>
        <dbReference type="ARBA" id="ARBA00004429"/>
    </source>
</evidence>
<evidence type="ECO:0000256" key="4">
    <source>
        <dbReference type="ARBA" id="ARBA00022519"/>
    </source>
</evidence>
<feature type="transmembrane region" description="Helical" evidence="8">
    <location>
        <begin position="243"/>
        <end position="261"/>
    </location>
</feature>
<reference evidence="10 11" key="1">
    <citation type="submission" date="2018-08" db="EMBL/GenBank/DDBJ databases">
        <title>Vibrio isolated from the Eastern China Marginal Seas.</title>
        <authorList>
            <person name="Li Y."/>
        </authorList>
    </citation>
    <scope>NUCLEOTIDE SEQUENCE [LARGE SCALE GENOMIC DNA]</scope>
    <source>
        <strain evidence="10 11">BEI233</strain>
    </source>
</reference>
<feature type="transmembrane region" description="Helical" evidence="8">
    <location>
        <begin position="212"/>
        <end position="236"/>
    </location>
</feature>
<name>A0A3A6QGQ7_9VIBR</name>
<dbReference type="Proteomes" id="UP000273252">
    <property type="component" value="Unassembled WGS sequence"/>
</dbReference>
<keyword evidence="3" id="KW-1003">Cell membrane</keyword>
<evidence type="ECO:0000313" key="10">
    <source>
        <dbReference type="EMBL" id="RJX72050.1"/>
    </source>
</evidence>
<accession>A0A3A6QGQ7</accession>
<proteinExistence type="inferred from homology"/>